<dbReference type="EMBL" id="JAUSUE010000023">
    <property type="protein sequence ID" value="MDQ0204866.1"/>
    <property type="molecule type" value="Genomic_DNA"/>
</dbReference>
<comment type="caution">
    <text evidence="4">The sequence shown here is derived from an EMBL/GenBank/DDBJ whole genome shotgun (WGS) entry which is preliminary data.</text>
</comment>
<dbReference type="PANTHER" id="PTHR30438">
    <property type="entry name" value="36 KDA ANTIGEN-RELATED"/>
    <property type="match status" value="1"/>
</dbReference>
<dbReference type="Gene3D" id="1.10.287.470">
    <property type="entry name" value="Helix hairpin bin"/>
    <property type="match status" value="3"/>
</dbReference>
<dbReference type="Proteomes" id="UP001239167">
    <property type="component" value="Unassembled WGS sequence"/>
</dbReference>
<gene>
    <name evidence="4" type="ORF">J2S01_002600</name>
</gene>
<dbReference type="RefSeq" id="WP_307225201.1">
    <property type="nucleotide sequence ID" value="NZ_CP116940.1"/>
</dbReference>
<keyword evidence="1" id="KW-0175">Coiled coil</keyword>
<sequence length="334" mass="36713">MLKTCGYYSSALIFLCLAVIVFFTGCGYDAEDNKTLWGRSDATEVDITSKIPGRLVELLVSEGEQVKKGQVLARIDKRDIAAQIIQAKANIKALQAQKKQASLNTLLQGKTTEAAARNANAQLEKAETDFSLAKSDFHRYSSLLSANAISEQTVDSYRNKLEEAAAAYRQAQANLDSSNAGLLQKNVDQADEENIDEKIEQAQAALKEIEISLDETEIRAPFDGIISSKYVDEGTMMSTGMPIVSVQDPLSNWINMKVKETDLPKYTIGNEVTVVDRSGNLKLNGKIVDVSKKAEFATYRSTSERGGQDIITFNVKIQVNSDQIRPGMQFHIAS</sequence>
<reference evidence="4 5" key="1">
    <citation type="submission" date="2023-07" db="EMBL/GenBank/DDBJ databases">
        <title>Genomic Encyclopedia of Type Strains, Phase IV (KMG-IV): sequencing the most valuable type-strain genomes for metagenomic binning, comparative biology and taxonomic classification.</title>
        <authorList>
            <person name="Goeker M."/>
        </authorList>
    </citation>
    <scope>NUCLEOTIDE SEQUENCE [LARGE SCALE GENOMIC DNA]</scope>
    <source>
        <strain evidence="4 5">DSM 16980</strain>
    </source>
</reference>
<dbReference type="InterPro" id="IPR058625">
    <property type="entry name" value="MdtA-like_BSH"/>
</dbReference>
<name>A0ABT9YAV5_9FIRM</name>
<evidence type="ECO:0000259" key="3">
    <source>
        <dbReference type="Pfam" id="PF25917"/>
    </source>
</evidence>
<dbReference type="PANTHER" id="PTHR30438:SF2">
    <property type="entry name" value="MEMBRANE PROTEIN"/>
    <property type="match status" value="1"/>
</dbReference>
<organism evidence="4 5">
    <name type="scientific">Pectinatus haikarae</name>
    <dbReference type="NCBI Taxonomy" id="349096"/>
    <lineage>
        <taxon>Bacteria</taxon>
        <taxon>Bacillati</taxon>
        <taxon>Bacillota</taxon>
        <taxon>Negativicutes</taxon>
        <taxon>Selenomonadales</taxon>
        <taxon>Selenomonadaceae</taxon>
        <taxon>Pectinatus</taxon>
    </lineage>
</organism>
<dbReference type="Gene3D" id="2.40.30.170">
    <property type="match status" value="1"/>
</dbReference>
<dbReference type="Pfam" id="PF25917">
    <property type="entry name" value="BSH_RND"/>
    <property type="match status" value="1"/>
</dbReference>
<evidence type="ECO:0000256" key="1">
    <source>
        <dbReference type="SAM" id="Coils"/>
    </source>
</evidence>
<dbReference type="Gene3D" id="2.40.50.100">
    <property type="match status" value="2"/>
</dbReference>
<evidence type="ECO:0000313" key="4">
    <source>
        <dbReference type="EMBL" id="MDQ0204866.1"/>
    </source>
</evidence>
<protein>
    <submittedName>
        <fullName evidence="4">HlyD family secretion protein</fullName>
    </submittedName>
</protein>
<feature type="domain" description="Multidrug resistance protein MdtA-like barrel-sandwich hybrid" evidence="3">
    <location>
        <begin position="44"/>
        <end position="241"/>
    </location>
</feature>
<keyword evidence="5" id="KW-1185">Reference proteome</keyword>
<dbReference type="SUPFAM" id="SSF111369">
    <property type="entry name" value="HlyD-like secretion proteins"/>
    <property type="match status" value="3"/>
</dbReference>
<dbReference type="Pfam" id="PF25876">
    <property type="entry name" value="HH_MFP_RND"/>
    <property type="match status" value="1"/>
</dbReference>
<feature type="domain" description="Multidrug resistance protein MdtA-like alpha-helical hairpin" evidence="2">
    <location>
        <begin position="117"/>
        <end position="180"/>
    </location>
</feature>
<dbReference type="PROSITE" id="PS51257">
    <property type="entry name" value="PROKAR_LIPOPROTEIN"/>
    <property type="match status" value="1"/>
</dbReference>
<evidence type="ECO:0000259" key="2">
    <source>
        <dbReference type="Pfam" id="PF25876"/>
    </source>
</evidence>
<proteinExistence type="predicted"/>
<evidence type="ECO:0000313" key="5">
    <source>
        <dbReference type="Proteomes" id="UP001239167"/>
    </source>
</evidence>
<feature type="coiled-coil region" evidence="1">
    <location>
        <begin position="77"/>
        <end position="219"/>
    </location>
</feature>
<accession>A0ABT9YAV5</accession>
<dbReference type="InterPro" id="IPR058624">
    <property type="entry name" value="MdtA-like_HH"/>
</dbReference>